<sequence>MSEKSKSDRPNRPRSSADRPRGPRDGGAKFGDRKPREAREGRPPRQGSDDRAPRARDSDTRPPRDREEVTRKPLPAGLESRYAALEILDRVHEGATLEDALARTRPFDNLEGSDRGFARALASETLRRRGSLDHIIGGYLDRPLPKKSARVMDILRIAAAQSLLMDTPPHAAVSTSVDLANDRGETGGYASLINAIARKIAKDGPAMLKKLPARTDTPSWMWRGWERAYGPNGAKAIAEAHRRTAALDLSFKPNEDLDAWRDKLSQEGNEARIMPNGTIRMKRISDVSSLPGYDDGAWWIQDLAASLPAKLLGDVSGKNVFDLCSAPGGKTLQLAAAGAKVTSLDKSGARLERVVTNLTRSKLTAFLVEEDVLRFRPDEKADAVLLDAPCTATGTIRRHPDIPWNKGETTLTALAELQGKMIDHAISLLKPGGTLVYCVCSLQREEGEAQAKAALKRNPSISRVPATAEELGGMETLINRDGDLRTLPSMLTAEGGLDGFFAVRFKLAD</sequence>
<dbReference type="InterPro" id="IPR029063">
    <property type="entry name" value="SAM-dependent_MTases_sf"/>
</dbReference>
<dbReference type="InterPro" id="IPR023267">
    <property type="entry name" value="RCMT"/>
</dbReference>
<evidence type="ECO:0000256" key="3">
    <source>
        <dbReference type="ARBA" id="ARBA00022691"/>
    </source>
</evidence>
<dbReference type="Proteomes" id="UP001560685">
    <property type="component" value="Unassembled WGS sequence"/>
</dbReference>
<comment type="similarity">
    <text evidence="5">Belongs to the class I-like SAM-binding methyltransferase superfamily. RsmB/NOP family.</text>
</comment>
<evidence type="ECO:0000313" key="8">
    <source>
        <dbReference type="EMBL" id="MEX6633141.1"/>
    </source>
</evidence>
<keyword evidence="3 5" id="KW-0949">S-adenosyl-L-methionine</keyword>
<evidence type="ECO:0000259" key="7">
    <source>
        <dbReference type="PROSITE" id="PS51686"/>
    </source>
</evidence>
<dbReference type="PROSITE" id="PS51686">
    <property type="entry name" value="SAM_MT_RSMB_NOP"/>
    <property type="match status" value="1"/>
</dbReference>
<accession>A0ABV3Z2X8</accession>
<dbReference type="SUPFAM" id="SSF48013">
    <property type="entry name" value="NusB-like"/>
    <property type="match status" value="1"/>
</dbReference>
<dbReference type="InterPro" id="IPR006027">
    <property type="entry name" value="NusB_RsmB_TIM44"/>
</dbReference>
<feature type="binding site" evidence="5">
    <location>
        <position position="387"/>
    </location>
    <ligand>
        <name>S-adenosyl-L-methionine</name>
        <dbReference type="ChEBI" id="CHEBI:59789"/>
    </ligand>
</feature>
<protein>
    <submittedName>
        <fullName evidence="8">Transcription antitermination factor NusB</fullName>
    </submittedName>
</protein>
<dbReference type="InterPro" id="IPR035926">
    <property type="entry name" value="NusB-like_sf"/>
</dbReference>
<dbReference type="Gene3D" id="3.40.50.150">
    <property type="entry name" value="Vaccinia Virus protein VP39"/>
    <property type="match status" value="1"/>
</dbReference>
<feature type="binding site" evidence="5">
    <location>
        <begin position="324"/>
        <end position="330"/>
    </location>
    <ligand>
        <name>S-adenosyl-L-methionine</name>
        <dbReference type="ChEBI" id="CHEBI:59789"/>
    </ligand>
</feature>
<evidence type="ECO:0000313" key="9">
    <source>
        <dbReference type="Proteomes" id="UP001560685"/>
    </source>
</evidence>
<keyword evidence="9" id="KW-1185">Reference proteome</keyword>
<comment type="caution">
    <text evidence="8">The sequence shown here is derived from an EMBL/GenBank/DDBJ whole genome shotgun (WGS) entry which is preliminary data.</text>
</comment>
<evidence type="ECO:0000256" key="2">
    <source>
        <dbReference type="ARBA" id="ARBA00022679"/>
    </source>
</evidence>
<reference evidence="8 9" key="1">
    <citation type="submission" date="2024-05" db="EMBL/GenBank/DDBJ databases">
        <title>Three bacterial strains, DH-69, EH-24, and ECK-19 isolated from coastal sediments.</title>
        <authorList>
            <person name="Ye Y.-Q."/>
            <person name="Du Z.-J."/>
        </authorList>
    </citation>
    <scope>NUCLEOTIDE SEQUENCE [LARGE SCALE GENOMIC DNA]</scope>
    <source>
        <strain evidence="8 9">ECK-19</strain>
    </source>
</reference>
<proteinExistence type="inferred from homology"/>
<feature type="domain" description="SAM-dependent MTase RsmB/NOP-type" evidence="7">
    <location>
        <begin position="232"/>
        <end position="508"/>
    </location>
</feature>
<feature type="binding site" evidence="5">
    <location>
        <position position="345"/>
    </location>
    <ligand>
        <name>S-adenosyl-L-methionine</name>
        <dbReference type="ChEBI" id="CHEBI:59789"/>
    </ligand>
</feature>
<dbReference type="EMBL" id="JBEHZE010000001">
    <property type="protein sequence ID" value="MEX6633141.1"/>
    <property type="molecule type" value="Genomic_DNA"/>
</dbReference>
<feature type="region of interest" description="Disordered" evidence="6">
    <location>
        <begin position="1"/>
        <end position="75"/>
    </location>
</feature>
<dbReference type="PANTHER" id="PTHR22807">
    <property type="entry name" value="NOP2 YEAST -RELATED NOL1/NOP2/FMU SUN DOMAIN-CONTAINING"/>
    <property type="match status" value="1"/>
</dbReference>
<feature type="compositionally biased region" description="Basic and acidic residues" evidence="6">
    <location>
        <begin position="1"/>
        <end position="71"/>
    </location>
</feature>
<keyword evidence="2 5" id="KW-0808">Transferase</keyword>
<dbReference type="Pfam" id="PF01189">
    <property type="entry name" value="Methyltr_RsmB-F"/>
    <property type="match status" value="1"/>
</dbReference>
<dbReference type="Pfam" id="PF01029">
    <property type="entry name" value="NusB"/>
    <property type="match status" value="1"/>
</dbReference>
<feature type="active site" description="Nucleophile" evidence="5">
    <location>
        <position position="440"/>
    </location>
</feature>
<dbReference type="InterPro" id="IPR049560">
    <property type="entry name" value="MeTrfase_RsmB-F_NOP2_cat"/>
</dbReference>
<dbReference type="RefSeq" id="WP_369313085.1">
    <property type="nucleotide sequence ID" value="NZ_JBEHZE010000001.1"/>
</dbReference>
<dbReference type="SUPFAM" id="SSF53335">
    <property type="entry name" value="S-adenosyl-L-methionine-dependent methyltransferases"/>
    <property type="match status" value="1"/>
</dbReference>
<keyword evidence="1 5" id="KW-0489">Methyltransferase</keyword>
<dbReference type="Gene3D" id="1.10.940.10">
    <property type="entry name" value="NusB-like"/>
    <property type="match status" value="1"/>
</dbReference>
<keyword evidence="4 5" id="KW-0694">RNA-binding</keyword>
<dbReference type="InterPro" id="IPR001678">
    <property type="entry name" value="MeTrfase_RsmB-F_NOP2_dom"/>
</dbReference>
<feature type="binding site" evidence="5">
    <location>
        <position position="371"/>
    </location>
    <ligand>
        <name>S-adenosyl-L-methionine</name>
        <dbReference type="ChEBI" id="CHEBI:59789"/>
    </ligand>
</feature>
<dbReference type="PANTHER" id="PTHR22807:SF61">
    <property type="entry name" value="NOL1_NOP2_SUN FAMILY PROTEIN _ ANTITERMINATION NUSB DOMAIN-CONTAINING PROTEIN"/>
    <property type="match status" value="1"/>
</dbReference>
<gene>
    <name evidence="8" type="ORF">ABFZ84_06215</name>
</gene>
<dbReference type="CDD" id="cd02440">
    <property type="entry name" value="AdoMet_MTases"/>
    <property type="match status" value="1"/>
</dbReference>
<dbReference type="PRINTS" id="PR02008">
    <property type="entry name" value="RCMTFAMILY"/>
</dbReference>
<organism evidence="8 9">
    <name type="scientific">Hyphococcus lacteus</name>
    <dbReference type="NCBI Taxonomy" id="3143536"/>
    <lineage>
        <taxon>Bacteria</taxon>
        <taxon>Pseudomonadati</taxon>
        <taxon>Pseudomonadota</taxon>
        <taxon>Alphaproteobacteria</taxon>
        <taxon>Parvularculales</taxon>
        <taxon>Parvularculaceae</taxon>
        <taxon>Hyphococcus</taxon>
    </lineage>
</organism>
<evidence type="ECO:0000256" key="1">
    <source>
        <dbReference type="ARBA" id="ARBA00022603"/>
    </source>
</evidence>
<evidence type="ECO:0000256" key="5">
    <source>
        <dbReference type="PROSITE-ProRule" id="PRU01023"/>
    </source>
</evidence>
<name>A0ABV3Z2X8_9PROT</name>
<evidence type="ECO:0000256" key="4">
    <source>
        <dbReference type="ARBA" id="ARBA00022884"/>
    </source>
</evidence>
<evidence type="ECO:0000256" key="6">
    <source>
        <dbReference type="SAM" id="MobiDB-lite"/>
    </source>
</evidence>